<dbReference type="InterPro" id="IPR000008">
    <property type="entry name" value="C2_dom"/>
</dbReference>
<keyword evidence="5" id="KW-0597">Phosphoprotein</keyword>
<keyword evidence="11" id="KW-1133">Transmembrane helix</keyword>
<protein>
    <recommendedName>
        <fullName evidence="16">C2 domain-containing protein</fullName>
    </recommendedName>
</protein>
<dbReference type="InterPro" id="IPR055072">
    <property type="entry name" value="Ferlin_DSRM"/>
</dbReference>
<name>T1JKN2_STRMM</name>
<dbReference type="InterPro" id="IPR032362">
    <property type="entry name" value="Ferlin_C"/>
</dbReference>
<evidence type="ECO:0000256" key="7">
    <source>
        <dbReference type="ARBA" id="ARBA00022723"/>
    </source>
</evidence>
<keyword evidence="6" id="KW-0812">Transmembrane</keyword>
<reference evidence="18" key="1">
    <citation type="submission" date="2011-05" db="EMBL/GenBank/DDBJ databases">
        <authorList>
            <person name="Richards S.R."/>
            <person name="Qu J."/>
            <person name="Jiang H."/>
            <person name="Jhangiani S.N."/>
            <person name="Agravi P."/>
            <person name="Goodspeed R."/>
            <person name="Gross S."/>
            <person name="Mandapat C."/>
            <person name="Jackson L."/>
            <person name="Mathew T."/>
            <person name="Pu L."/>
            <person name="Thornton R."/>
            <person name="Saada N."/>
            <person name="Wilczek-Boney K.B."/>
            <person name="Lee S."/>
            <person name="Kovar C."/>
            <person name="Wu Y."/>
            <person name="Scherer S.E."/>
            <person name="Worley K.C."/>
            <person name="Muzny D.M."/>
            <person name="Gibbs R."/>
        </authorList>
    </citation>
    <scope>NUCLEOTIDE SEQUENCE</scope>
    <source>
        <strain evidence="18">Brora</strain>
    </source>
</reference>
<dbReference type="InterPro" id="IPR037725">
    <property type="entry name" value="C2F_Ferlin"/>
</dbReference>
<organism evidence="17 18">
    <name type="scientific">Strigamia maritima</name>
    <name type="common">European centipede</name>
    <name type="synonym">Geophilus maritimus</name>
    <dbReference type="NCBI Taxonomy" id="126957"/>
    <lineage>
        <taxon>Eukaryota</taxon>
        <taxon>Metazoa</taxon>
        <taxon>Ecdysozoa</taxon>
        <taxon>Arthropoda</taxon>
        <taxon>Myriapoda</taxon>
        <taxon>Chilopoda</taxon>
        <taxon>Pleurostigmophora</taxon>
        <taxon>Geophilomorpha</taxon>
        <taxon>Linotaeniidae</taxon>
        <taxon>Strigamia</taxon>
    </lineage>
</organism>
<dbReference type="EMBL" id="JH432045">
    <property type="status" value="NOT_ANNOTATED_CDS"/>
    <property type="molecule type" value="Genomic_DNA"/>
</dbReference>
<evidence type="ECO:0000256" key="13">
    <source>
        <dbReference type="ARBA" id="ARBA00023329"/>
    </source>
</evidence>
<feature type="domain" description="C2" evidence="16">
    <location>
        <begin position="1"/>
        <end position="104"/>
    </location>
</feature>
<comment type="subcellular location">
    <subcellularLocation>
        <location evidence="1">Cell membrane</location>
        <topology evidence="1">Single-pass type II membrane protein</topology>
    </subcellularLocation>
    <subcellularLocation>
        <location evidence="2">Cytoplasmic vesicle membrane</location>
        <topology evidence="2">Single-pass type II membrane protein</topology>
    </subcellularLocation>
</comment>
<keyword evidence="4" id="KW-1003">Cell membrane</keyword>
<evidence type="ECO:0000256" key="9">
    <source>
        <dbReference type="ARBA" id="ARBA00022837"/>
    </source>
</evidence>
<evidence type="ECO:0000259" key="16">
    <source>
        <dbReference type="PROSITE" id="PS50004"/>
    </source>
</evidence>
<dbReference type="SMART" id="SM00239">
    <property type="entry name" value="C2"/>
    <property type="match status" value="5"/>
</dbReference>
<dbReference type="STRING" id="126957.T1JKN2"/>
<feature type="domain" description="C2" evidence="16">
    <location>
        <begin position="1635"/>
        <end position="1784"/>
    </location>
</feature>
<dbReference type="InterPro" id="IPR037723">
    <property type="entry name" value="C2D_Ferlin"/>
</dbReference>
<dbReference type="HOGENOM" id="CLU_001183_2_1_1"/>
<evidence type="ECO:0000256" key="3">
    <source>
        <dbReference type="ARBA" id="ARBA00007561"/>
    </source>
</evidence>
<keyword evidence="13" id="KW-0968">Cytoplasmic vesicle</keyword>
<evidence type="ECO:0000256" key="2">
    <source>
        <dbReference type="ARBA" id="ARBA00004483"/>
    </source>
</evidence>
<evidence type="ECO:0000313" key="17">
    <source>
        <dbReference type="EnsemblMetazoa" id="SMAR014412-PA"/>
    </source>
</evidence>
<dbReference type="SUPFAM" id="SSF49562">
    <property type="entry name" value="C2 domain (Calcium/lipid-binding domain, CaLB)"/>
    <property type="match status" value="6"/>
</dbReference>
<dbReference type="CDD" id="cd04037">
    <property type="entry name" value="C2E_Ferlin"/>
    <property type="match status" value="1"/>
</dbReference>
<dbReference type="OMA" id="AYCSVTY"/>
<dbReference type="InterPro" id="IPR006614">
    <property type="entry name" value="Peroxin/Ferlin"/>
</dbReference>
<keyword evidence="9" id="KW-0106">Calcium</keyword>
<keyword evidence="18" id="KW-1185">Reference proteome</keyword>
<dbReference type="Pfam" id="PF22901">
    <property type="entry name" value="dsrm_Ferlin"/>
    <property type="match status" value="1"/>
</dbReference>
<dbReference type="eggNOG" id="KOG1326">
    <property type="taxonomic scope" value="Eukaryota"/>
</dbReference>
<dbReference type="CDD" id="cd04018">
    <property type="entry name" value="C2C_Ferlin"/>
    <property type="match status" value="1"/>
</dbReference>
<dbReference type="InterPro" id="IPR012968">
    <property type="entry name" value="FerIin_dom"/>
</dbReference>
<dbReference type="Pfam" id="PF16165">
    <property type="entry name" value="Ferlin_C"/>
    <property type="match status" value="1"/>
</dbReference>
<dbReference type="Proteomes" id="UP000014500">
    <property type="component" value="Unassembled WGS sequence"/>
</dbReference>
<dbReference type="Pfam" id="PF08151">
    <property type="entry name" value="FerI"/>
    <property type="match status" value="1"/>
</dbReference>
<dbReference type="SMART" id="SM00694">
    <property type="entry name" value="DysFC"/>
    <property type="match status" value="2"/>
</dbReference>
<dbReference type="PROSITE" id="PS50004">
    <property type="entry name" value="C2"/>
    <property type="match status" value="6"/>
</dbReference>
<dbReference type="CDD" id="cd08374">
    <property type="entry name" value="C2F_Ferlin"/>
    <property type="match status" value="1"/>
</dbReference>
<reference evidence="17" key="2">
    <citation type="submission" date="2015-02" db="UniProtKB">
        <authorList>
            <consortium name="EnsemblMetazoa"/>
        </authorList>
    </citation>
    <scope>IDENTIFICATION</scope>
</reference>
<dbReference type="CDD" id="cd04017">
    <property type="entry name" value="C2D_Ferlin"/>
    <property type="match status" value="1"/>
</dbReference>
<evidence type="ECO:0000313" key="18">
    <source>
        <dbReference type="Proteomes" id="UP000014500"/>
    </source>
</evidence>
<feature type="domain" description="C2" evidence="16">
    <location>
        <begin position="239"/>
        <end position="375"/>
    </location>
</feature>
<dbReference type="EnsemblMetazoa" id="SMAR014412-RA">
    <property type="protein sequence ID" value="SMAR014412-PA"/>
    <property type="gene ID" value="SMAR014412"/>
</dbReference>
<evidence type="ECO:0000256" key="8">
    <source>
        <dbReference type="ARBA" id="ARBA00022737"/>
    </source>
</evidence>
<feature type="region of interest" description="Disordered" evidence="15">
    <location>
        <begin position="144"/>
        <end position="169"/>
    </location>
</feature>
<dbReference type="InterPro" id="IPR035892">
    <property type="entry name" value="C2_domain_sf"/>
</dbReference>
<dbReference type="Pfam" id="PF00168">
    <property type="entry name" value="C2"/>
    <property type="match status" value="6"/>
</dbReference>
<dbReference type="GO" id="GO:0005886">
    <property type="term" value="C:plasma membrane"/>
    <property type="evidence" value="ECO:0007669"/>
    <property type="project" value="UniProtKB-SubCell"/>
</dbReference>
<dbReference type="SMART" id="SM01202">
    <property type="entry name" value="FerI"/>
    <property type="match status" value="1"/>
</dbReference>
<keyword evidence="8" id="KW-0677">Repeat</keyword>
<proteinExistence type="inferred from homology"/>
<keyword evidence="10" id="KW-0735">Signal-anchor</keyword>
<feature type="domain" description="C2" evidence="16">
    <location>
        <begin position="980"/>
        <end position="1125"/>
    </location>
</feature>
<keyword evidence="12" id="KW-0472">Membrane</keyword>
<dbReference type="SMART" id="SM01200">
    <property type="entry name" value="FerA"/>
    <property type="match status" value="1"/>
</dbReference>
<dbReference type="CDD" id="cd08373">
    <property type="entry name" value="C2A_Ferlin"/>
    <property type="match status" value="1"/>
</dbReference>
<dbReference type="InterPro" id="IPR037721">
    <property type="entry name" value="Ferlin"/>
</dbReference>
<keyword evidence="7" id="KW-0479">Metal-binding</keyword>
<dbReference type="SMART" id="SM01201">
    <property type="entry name" value="FerB"/>
    <property type="match status" value="1"/>
</dbReference>
<dbReference type="InterPro" id="IPR037726">
    <property type="entry name" value="C2A_Ferlin"/>
</dbReference>
<evidence type="ECO:0000256" key="15">
    <source>
        <dbReference type="SAM" id="MobiDB-lite"/>
    </source>
</evidence>
<evidence type="ECO:0000256" key="11">
    <source>
        <dbReference type="ARBA" id="ARBA00022989"/>
    </source>
</evidence>
<evidence type="ECO:0000256" key="12">
    <source>
        <dbReference type="ARBA" id="ARBA00023136"/>
    </source>
</evidence>
<dbReference type="Gene3D" id="2.60.40.150">
    <property type="entry name" value="C2 domain"/>
    <property type="match status" value="5"/>
</dbReference>
<dbReference type="Pfam" id="PF08150">
    <property type="entry name" value="FerB"/>
    <property type="match status" value="1"/>
</dbReference>
<dbReference type="InterPro" id="IPR037724">
    <property type="entry name" value="C2E_Ferlin"/>
</dbReference>
<accession>T1JKN2</accession>
<feature type="domain" description="C2" evidence="16">
    <location>
        <begin position="1400"/>
        <end position="1520"/>
    </location>
</feature>
<feature type="region of interest" description="Disordered" evidence="15">
    <location>
        <begin position="1834"/>
        <end position="1854"/>
    </location>
</feature>
<dbReference type="InterPro" id="IPR012560">
    <property type="entry name" value="Ferlin_A-domain"/>
</dbReference>
<evidence type="ECO:0000256" key="6">
    <source>
        <dbReference type="ARBA" id="ARBA00022692"/>
    </source>
</evidence>
<feature type="coiled-coil region" evidence="14">
    <location>
        <begin position="534"/>
        <end position="561"/>
    </location>
</feature>
<dbReference type="GO" id="GO:0030659">
    <property type="term" value="C:cytoplasmic vesicle membrane"/>
    <property type="evidence" value="ECO:0007669"/>
    <property type="project" value="UniProtKB-SubCell"/>
</dbReference>
<dbReference type="PANTHER" id="PTHR12546:SF33">
    <property type="entry name" value="SPERM VESICLE FUSION PROTEIN FER-1"/>
    <property type="match status" value="1"/>
</dbReference>
<dbReference type="InterPro" id="IPR037722">
    <property type="entry name" value="C2C_Ferlin"/>
</dbReference>
<feature type="domain" description="C2" evidence="16">
    <location>
        <begin position="1158"/>
        <end position="1282"/>
    </location>
</feature>
<comment type="similarity">
    <text evidence="3">Belongs to the ferlin family.</text>
</comment>
<evidence type="ECO:0000256" key="1">
    <source>
        <dbReference type="ARBA" id="ARBA00004401"/>
    </source>
</evidence>
<dbReference type="GO" id="GO:0007009">
    <property type="term" value="P:plasma membrane organization"/>
    <property type="evidence" value="ECO:0007669"/>
    <property type="project" value="TreeGrafter"/>
</dbReference>
<dbReference type="PhylomeDB" id="T1JKN2"/>
<evidence type="ECO:0000256" key="10">
    <source>
        <dbReference type="ARBA" id="ARBA00022968"/>
    </source>
</evidence>
<evidence type="ECO:0000256" key="14">
    <source>
        <dbReference type="SAM" id="Coils"/>
    </source>
</evidence>
<dbReference type="PANTHER" id="PTHR12546">
    <property type="entry name" value="FER-1-LIKE"/>
    <property type="match status" value="1"/>
</dbReference>
<evidence type="ECO:0000256" key="4">
    <source>
        <dbReference type="ARBA" id="ARBA00022475"/>
    </source>
</evidence>
<sequence>MSIEVFVTNAKNLPNVEKFGKSDPYVTISIQGIKRKTEVKESTLDPIWNENLVFDLAGKLPKPDEMIDIVVKDYERIGRNRLLGSATLSLRNFLSGPKEMEIELHLVDKNQQPTPAVLYLKISYKIDPQQETPVTVPSTQLPLSGPQLVPEVQPSDETPGLSSRPGRLHREMTTKPDKFQLNAANVYAQPAHSYTNKWLVISDSNDLSHGVTGYLKVSVAILGPGDEAPNFNGKSINEVDDDIESNLLWPVGLQLRPATFSLEVFHAEDLPRMDSEVVQEIKKLLHFGKAHKELVDPYLIFSYAGKELQTKIMYNSDHPLWNTRLKIGFMFPSVCNHVTLTLKDWDRLTDDDTIATSHILMPEISAAGENGFLPSFGPCFVSFYGSPREFATLGYEYDEELNTAKVEGCAYRGRVLINLRTSLGDYPSVPFAPIEEIDVWRVENFSRRRRFNLNAVLIDATMVSETNSSVEFEISIGNYGNKFESTTMPSPSTSQPTNAVYDGCKYFFLPWTEAKPFINVPCQWEDISFRLECLNILESALYTLKKNLEKLKTAIAAKEIKSDLIGSCIDMINQLIFDCSISLPEPIPGSHPRNELDILLSDMRKFELNNLVQMASDLRENITDINNVIKRTEDFINILTQIAIEPQNSIPDVIVWMMSNKKRIAYKRIPVHHIFFSPIEGASGKYCGKLRTLILKVPGKKQPQNIPAMIRLRLWFSLDKFNSKWLDLEKNAEVAVFAETYENQVSILGKWTTKGPTMTRPPFSDAAGIISLPKDYFTAPDGWKFDGDWFVAPEISAMYDSDAGHRVFLEDVFENQNRLPAGKWISAITLWTDVRGDPAVARDSIVCPDNWEWESVWKYDTNRAVDEEGWEYTLEATFGGYSPVEKTYHLCRRRRWVRQRRLVKETKPTKKLMHANNEGWEYAGLFFMRFHSIERTVDLVRRKRWHRKMIRIDDNKDPVFHLGSEKKDSKVGEDVSTLVTMNSPRFFLIYNESHKYQLRVYIYQARNLLAGDKTGLSGRITHNLNSKFVIIIFVDPFAAVIFLSRSQTTDKVHQTLCPIWDQSLIFEDITMYGNCEDITDRPPYVYLEIYDHDAYGEPDYLGRTRLAPVVHLRSDSAFSTKLAWYQIQRGNEDGGEILAAAELYLTAHEELPFLPPKINNKFMVPNGIRPVLQKTIIEVLCWGLRNLKSFEFSNVNNPSIEIECGNKVLQTKYLKNIKTNPNFEKPLMKIEMMLPKEELFRPPINMKLRDHRSFGRCPIIGTSVIKGLQDFQFAPSSLQLETGALQQSMISENTYIDIDVVDSSQLQIDVGKEDKNIDWWSKYYASVDEFEKCLTYVEKGFDILEVFPMELERVERFQQFQDFLKTFPFIKNKGNSEKEPDSVIGELKGAFRIYSISEDSPTEIPKSCQNLPNSKPEEVIVRAYFISAQDLAPKDLNSLADPYVEIKIGKKKLSSRKNYKPNTLNPIFGEMFEMTAILPIDKELRIRVYDYDHFNKDDLIGETTIDLENRLLTRFRATCGLPKKYHTSGPNVWRDSLPPTKLLAEVCRIHQLPKPEFQGSTKLIIGSSTFLLKDFEKSESLNRYLGSPKERLALHYLNSMALVPEHVETRRLFNPSLPELEQGKLLMWVDIFPKSAGNPGPPVSIQPRIPSKYVLRCVIYNTVDVILQEENILGEKMSDIYVKGWIYGVNKMQKTDVHYRSLDGEGNFNWRFVFNFDYLPSEQMLVAQNKDHIWSMDKRETRLLPKLCLQIWDNDKFSFDDFLGEIELNLVNLLPPFKSAKTTNLDGKITRENTINLFDKKRVYGFWPCHNNARDGNELTGKLEMELELLTEEEAKQRPAGHARDEPNINPHLEKPKVTKTCSRLLFKAACEICIFLITATINQIGGISLPEILVESLWPLFRTTADDFQGGGDGMWNPE</sequence>
<dbReference type="InterPro" id="IPR012561">
    <property type="entry name" value="Ferlin_B-domain"/>
</dbReference>
<keyword evidence="14" id="KW-0175">Coiled coil</keyword>
<dbReference type="SMART" id="SM00693">
    <property type="entry name" value="DysFN"/>
    <property type="match status" value="2"/>
</dbReference>
<evidence type="ECO:0000256" key="5">
    <source>
        <dbReference type="ARBA" id="ARBA00022553"/>
    </source>
</evidence>